<dbReference type="InterPro" id="IPR025533">
    <property type="entry name" value="DUF4419"/>
</dbReference>
<keyword evidence="3" id="KW-1185">Reference proteome</keyword>
<proteinExistence type="predicted"/>
<dbReference type="Proteomes" id="UP001218218">
    <property type="component" value="Unassembled WGS sequence"/>
</dbReference>
<evidence type="ECO:0000313" key="3">
    <source>
        <dbReference type="Proteomes" id="UP001218218"/>
    </source>
</evidence>
<dbReference type="PANTHER" id="PTHR31252:SF11">
    <property type="entry name" value="DUF4419 DOMAIN-CONTAINING PROTEIN"/>
    <property type="match status" value="1"/>
</dbReference>
<evidence type="ECO:0000256" key="1">
    <source>
        <dbReference type="SAM" id="Coils"/>
    </source>
</evidence>
<dbReference type="AlphaFoldDB" id="A0AAD6YZ36"/>
<dbReference type="EMBL" id="JARIHO010000120">
    <property type="protein sequence ID" value="KAJ7302153.1"/>
    <property type="molecule type" value="Genomic_DNA"/>
</dbReference>
<sequence length="452" mass="50681">MPVSFTVATHLANSIQINPHHSNNAMEMLQTSCSDQRRYVDEILQCGFSDGTNAEGSGRDLTAKMPNVYPDQKGNGFVNTVIQAYNTHHVLVLRPDDVWLTILSQFNFFVNANAELLRANFVAHEGKRDLVIFAEGTRYGVNFGHMARQMVDLIEKNVVDPTLREWVIPDFTTTTNKDTTVAAVLMMATLKEYFSYGFACLGCGIPRVTLEGERSDWINILQRLEKLKEYGIETIAWYHLLRPVIARFVAAFDEPTSAQNVDFWNKVAHLESQGSGPSYYSGWINAFNVFSKEGVWIGHRLDKTETAYEAPETLSAEEFWSTYAKHVSRALVLDGTPYHHLDTNKVPPAYAEVDVKLNDNGETFDCFMLAGLVGTRISSSADCALSTTGENDTMHPVPGWWICIKKQNVVSAQEEQKARLESMQREFEEQMKVLTALRASRSTASQPGVPST</sequence>
<dbReference type="PANTHER" id="PTHR31252">
    <property type="entry name" value="DUF4419 DOMAIN-CONTAINING PROTEIN"/>
    <property type="match status" value="1"/>
</dbReference>
<name>A0AAD6YZ36_9AGAR</name>
<keyword evidence="1" id="KW-0175">Coiled coil</keyword>
<comment type="caution">
    <text evidence="2">The sequence shown here is derived from an EMBL/GenBank/DDBJ whole genome shotgun (WGS) entry which is preliminary data.</text>
</comment>
<reference evidence="2" key="1">
    <citation type="submission" date="2023-03" db="EMBL/GenBank/DDBJ databases">
        <title>Massive genome expansion in bonnet fungi (Mycena s.s.) driven by repeated elements and novel gene families across ecological guilds.</title>
        <authorList>
            <consortium name="Lawrence Berkeley National Laboratory"/>
            <person name="Harder C.B."/>
            <person name="Miyauchi S."/>
            <person name="Viragh M."/>
            <person name="Kuo A."/>
            <person name="Thoen E."/>
            <person name="Andreopoulos B."/>
            <person name="Lu D."/>
            <person name="Skrede I."/>
            <person name="Drula E."/>
            <person name="Henrissat B."/>
            <person name="Morin E."/>
            <person name="Kohler A."/>
            <person name="Barry K."/>
            <person name="LaButti K."/>
            <person name="Morin E."/>
            <person name="Salamov A."/>
            <person name="Lipzen A."/>
            <person name="Mereny Z."/>
            <person name="Hegedus B."/>
            <person name="Baldrian P."/>
            <person name="Stursova M."/>
            <person name="Weitz H."/>
            <person name="Taylor A."/>
            <person name="Grigoriev I.V."/>
            <person name="Nagy L.G."/>
            <person name="Martin F."/>
            <person name="Kauserud H."/>
        </authorList>
    </citation>
    <scope>NUCLEOTIDE SEQUENCE</scope>
    <source>
        <strain evidence="2">CBHHK002</strain>
    </source>
</reference>
<feature type="coiled-coil region" evidence="1">
    <location>
        <begin position="406"/>
        <end position="440"/>
    </location>
</feature>
<accession>A0AAD6YZ36</accession>
<protein>
    <submittedName>
        <fullName evidence="2">Uncharacterized protein</fullName>
    </submittedName>
</protein>
<organism evidence="2 3">
    <name type="scientific">Mycena albidolilacea</name>
    <dbReference type="NCBI Taxonomy" id="1033008"/>
    <lineage>
        <taxon>Eukaryota</taxon>
        <taxon>Fungi</taxon>
        <taxon>Dikarya</taxon>
        <taxon>Basidiomycota</taxon>
        <taxon>Agaricomycotina</taxon>
        <taxon>Agaricomycetes</taxon>
        <taxon>Agaricomycetidae</taxon>
        <taxon>Agaricales</taxon>
        <taxon>Marasmiineae</taxon>
        <taxon>Mycenaceae</taxon>
        <taxon>Mycena</taxon>
    </lineage>
</organism>
<gene>
    <name evidence="2" type="ORF">DFH08DRAFT_759746</name>
</gene>
<evidence type="ECO:0000313" key="2">
    <source>
        <dbReference type="EMBL" id="KAJ7302153.1"/>
    </source>
</evidence>
<dbReference type="Pfam" id="PF14388">
    <property type="entry name" value="DUF4419"/>
    <property type="match status" value="1"/>
</dbReference>